<evidence type="ECO:0000256" key="6">
    <source>
        <dbReference type="ARBA" id="ARBA00022989"/>
    </source>
</evidence>
<evidence type="ECO:0000256" key="2">
    <source>
        <dbReference type="ARBA" id="ARBA00022448"/>
    </source>
</evidence>
<evidence type="ECO:0000313" key="9">
    <source>
        <dbReference type="EMBL" id="XDK33688.1"/>
    </source>
</evidence>
<gene>
    <name evidence="9" type="ORF">AB4Y30_04875</name>
</gene>
<feature type="transmembrane region" description="Helical" evidence="8">
    <location>
        <begin position="7"/>
        <end position="25"/>
    </location>
</feature>
<dbReference type="GO" id="GO:0015293">
    <property type="term" value="F:symporter activity"/>
    <property type="evidence" value="ECO:0007669"/>
    <property type="project" value="UniProtKB-KW"/>
</dbReference>
<dbReference type="FunFam" id="1.10.3860.10:FF:000001">
    <property type="entry name" value="C4-dicarboxylate transport protein"/>
    <property type="match status" value="1"/>
</dbReference>
<feature type="transmembrane region" description="Helical" evidence="8">
    <location>
        <begin position="343"/>
        <end position="365"/>
    </location>
</feature>
<dbReference type="SUPFAM" id="SSF118215">
    <property type="entry name" value="Proton glutamate symport protein"/>
    <property type="match status" value="1"/>
</dbReference>
<proteinExistence type="predicted"/>
<keyword evidence="5" id="KW-0769">Symport</keyword>
<comment type="subcellular location">
    <subcellularLocation>
        <location evidence="1">Cell membrane</location>
        <topology evidence="1">Multi-pass membrane protein</topology>
    </subcellularLocation>
</comment>
<dbReference type="InterPro" id="IPR036458">
    <property type="entry name" value="Na:dicarbo_symporter_sf"/>
</dbReference>
<feature type="transmembrane region" description="Helical" evidence="8">
    <location>
        <begin position="283"/>
        <end position="308"/>
    </location>
</feature>
<feature type="transmembrane region" description="Helical" evidence="8">
    <location>
        <begin position="320"/>
        <end position="337"/>
    </location>
</feature>
<dbReference type="GO" id="GO:0005886">
    <property type="term" value="C:plasma membrane"/>
    <property type="evidence" value="ECO:0007669"/>
    <property type="project" value="UniProtKB-SubCell"/>
</dbReference>
<keyword evidence="6 8" id="KW-1133">Transmembrane helix</keyword>
<keyword evidence="2" id="KW-0813">Transport</keyword>
<feature type="transmembrane region" description="Helical" evidence="8">
    <location>
        <begin position="204"/>
        <end position="230"/>
    </location>
</feature>
<evidence type="ECO:0000256" key="1">
    <source>
        <dbReference type="ARBA" id="ARBA00004651"/>
    </source>
</evidence>
<dbReference type="InterPro" id="IPR001991">
    <property type="entry name" value="Na-dicarboxylate_symporter"/>
</dbReference>
<keyword evidence="4 8" id="KW-0812">Transmembrane</keyword>
<feature type="transmembrane region" description="Helical" evidence="8">
    <location>
        <begin position="139"/>
        <end position="156"/>
    </location>
</feature>
<evidence type="ECO:0000256" key="8">
    <source>
        <dbReference type="SAM" id="Phobius"/>
    </source>
</evidence>
<feature type="transmembrane region" description="Helical" evidence="8">
    <location>
        <begin position="37"/>
        <end position="62"/>
    </location>
</feature>
<evidence type="ECO:0000256" key="5">
    <source>
        <dbReference type="ARBA" id="ARBA00022847"/>
    </source>
</evidence>
<dbReference type="GO" id="GO:0006835">
    <property type="term" value="P:dicarboxylic acid transport"/>
    <property type="evidence" value="ECO:0007669"/>
    <property type="project" value="UniProtKB-ARBA"/>
</dbReference>
<feature type="transmembrane region" description="Helical" evidence="8">
    <location>
        <begin position="74"/>
        <end position="96"/>
    </location>
</feature>
<dbReference type="AlphaFoldDB" id="A0AB39HV95"/>
<evidence type="ECO:0000256" key="3">
    <source>
        <dbReference type="ARBA" id="ARBA00022475"/>
    </source>
</evidence>
<keyword evidence="3" id="KW-1003">Cell membrane</keyword>
<evidence type="ECO:0000256" key="7">
    <source>
        <dbReference type="ARBA" id="ARBA00023136"/>
    </source>
</evidence>
<dbReference type="PANTHER" id="PTHR42865:SF7">
    <property type="entry name" value="PROTON_GLUTAMATE-ASPARTATE SYMPORTER"/>
    <property type="match status" value="1"/>
</dbReference>
<sequence>MKKLNILWQIAIALVLAIIVGLIFGENAKYVQPLGDLFLRLIMFIIVPLILSSIIVGVASAGDVKVLGRLGGKTLSYYLITTFIAVTIGLLAGFIFQPGSGLDAEIEEATTAPETEGVVQTLLNIIPTNPVEALASGDILQVIFFAIFIGIGIVLVGKKAEPVHRFFNSLAEIMYKITGIIMILVPIGVFGLLAPVVGEYGLAVIMPLMKIILAMLVACLVHLIFIYGTAVKVLGKMSPIRFFKGILPAAAVAFSTCSSSGTLPVTMKNTQENLGVSKTTSSFVLPLGATINMDGTAIYQGIAVMFIAQYFGTSLTFSQLMTVMIVATLASIGAAGVPGAGLVMLTMVLAAVNLPLEGIALVAGIDRILDMMRTSVNIVGDASAAVFVEESERKRKDVAA</sequence>
<protein>
    <submittedName>
        <fullName evidence="9">Dicarboxylate/amino acid:cation symporter</fullName>
    </submittedName>
</protein>
<dbReference type="Pfam" id="PF00375">
    <property type="entry name" value="SDF"/>
    <property type="match status" value="1"/>
</dbReference>
<evidence type="ECO:0000256" key="4">
    <source>
        <dbReference type="ARBA" id="ARBA00022692"/>
    </source>
</evidence>
<dbReference type="PROSITE" id="PS00714">
    <property type="entry name" value="NA_DICARBOXYL_SYMP_2"/>
    <property type="match status" value="1"/>
</dbReference>
<dbReference type="PANTHER" id="PTHR42865">
    <property type="entry name" value="PROTON/GLUTAMATE-ASPARTATE SYMPORTER"/>
    <property type="match status" value="1"/>
</dbReference>
<dbReference type="EMBL" id="CP162599">
    <property type="protein sequence ID" value="XDK33688.1"/>
    <property type="molecule type" value="Genomic_DNA"/>
</dbReference>
<feature type="transmembrane region" description="Helical" evidence="8">
    <location>
        <begin position="177"/>
        <end position="198"/>
    </location>
</feature>
<name>A0AB39HV95_9BACI</name>
<dbReference type="PRINTS" id="PR00173">
    <property type="entry name" value="EDTRNSPORT"/>
</dbReference>
<feature type="transmembrane region" description="Helical" evidence="8">
    <location>
        <begin position="242"/>
        <end position="263"/>
    </location>
</feature>
<keyword evidence="7 8" id="KW-0472">Membrane</keyword>
<dbReference type="InterPro" id="IPR018107">
    <property type="entry name" value="Na-dicarboxylate_symporter_CS"/>
</dbReference>
<dbReference type="Gene3D" id="1.10.3860.10">
    <property type="entry name" value="Sodium:dicarboxylate symporter"/>
    <property type="match status" value="1"/>
</dbReference>
<accession>A0AB39HV95</accession>
<dbReference type="RefSeq" id="WP_368654366.1">
    <property type="nucleotide sequence ID" value="NZ_CP162599.1"/>
</dbReference>
<reference evidence="9" key="1">
    <citation type="submission" date="2024-07" db="EMBL/GenBank/DDBJ databases">
        <title>Halotolerant mesophilic bacterium Ornithinibacillus sp. 4-3, sp. nov., isolated from soil.</title>
        <authorList>
            <person name="Sidarenka A.V."/>
            <person name="Guliayeva D.E."/>
            <person name="Leanovich S.I."/>
            <person name="Hileuskaya K.S."/>
            <person name="Akhremchuk A.E."/>
            <person name="Sikolenko M.A."/>
            <person name="Valentovich L.N."/>
        </authorList>
    </citation>
    <scope>NUCLEOTIDE SEQUENCE</scope>
    <source>
        <strain evidence="9">4-3</strain>
    </source>
</reference>
<organism evidence="9">
    <name type="scientific">Ornithinibacillus sp. 4-3</name>
    <dbReference type="NCBI Taxonomy" id="3231488"/>
    <lineage>
        <taxon>Bacteria</taxon>
        <taxon>Bacillati</taxon>
        <taxon>Bacillota</taxon>
        <taxon>Bacilli</taxon>
        <taxon>Bacillales</taxon>
        <taxon>Bacillaceae</taxon>
        <taxon>Ornithinibacillus</taxon>
    </lineage>
</organism>